<sequence>MKLFVALLLVLTGCSRKSTAKLIVPPLPKVEIADVPSPPTPSIIVEKGSNLRAIATAAYHHESFSSFVGQLNGISKPERLLAGAKLKTPSLPVALHDAGLDPQYQPAVNALSKSWTDLAAILPEYIHARYAARARDGDRFVVPEKIRKALLTCAEALDASAEALSHPQAGHVSPRSAIRQFAGASSSLQRFSQGFVESLDYDTYLVEQQFGIGFTNLLFWVQSHHK</sequence>
<protein>
    <recommendedName>
        <fullName evidence="4">LysM domain-containing protein</fullName>
    </recommendedName>
</protein>
<evidence type="ECO:0000313" key="3">
    <source>
        <dbReference type="Proteomes" id="UP000590740"/>
    </source>
</evidence>
<evidence type="ECO:0008006" key="4">
    <source>
        <dbReference type="Google" id="ProtNLM"/>
    </source>
</evidence>
<comment type="caution">
    <text evidence="2">The sequence shown here is derived from an EMBL/GenBank/DDBJ whole genome shotgun (WGS) entry which is preliminary data.</text>
</comment>
<feature type="chain" id="PRO_5030843087" description="LysM domain-containing protein" evidence="1">
    <location>
        <begin position="21"/>
        <end position="226"/>
    </location>
</feature>
<dbReference type="AlphaFoldDB" id="A0A7W8DMX5"/>
<evidence type="ECO:0000313" key="2">
    <source>
        <dbReference type="EMBL" id="MBB5035747.1"/>
    </source>
</evidence>
<proteinExistence type="predicted"/>
<evidence type="ECO:0000256" key="1">
    <source>
        <dbReference type="SAM" id="SignalP"/>
    </source>
</evidence>
<dbReference type="Proteomes" id="UP000590740">
    <property type="component" value="Unassembled WGS sequence"/>
</dbReference>
<dbReference type="RefSeq" id="WP_184344850.1">
    <property type="nucleotide sequence ID" value="NZ_JACHIG010000027.1"/>
</dbReference>
<keyword evidence="1" id="KW-0732">Signal</keyword>
<accession>A0A7W8DMX5</accession>
<organism evidence="2 3">
    <name type="scientific">Prosthecobacter vanneervenii</name>
    <dbReference type="NCBI Taxonomy" id="48466"/>
    <lineage>
        <taxon>Bacteria</taxon>
        <taxon>Pseudomonadati</taxon>
        <taxon>Verrucomicrobiota</taxon>
        <taxon>Verrucomicrobiia</taxon>
        <taxon>Verrucomicrobiales</taxon>
        <taxon>Verrucomicrobiaceae</taxon>
        <taxon>Prosthecobacter</taxon>
    </lineage>
</organism>
<gene>
    <name evidence="2" type="ORF">HNQ65_005361</name>
</gene>
<feature type="signal peptide" evidence="1">
    <location>
        <begin position="1"/>
        <end position="20"/>
    </location>
</feature>
<reference evidence="2 3" key="1">
    <citation type="submission" date="2020-08" db="EMBL/GenBank/DDBJ databases">
        <title>Genomic Encyclopedia of Type Strains, Phase IV (KMG-IV): sequencing the most valuable type-strain genomes for metagenomic binning, comparative biology and taxonomic classification.</title>
        <authorList>
            <person name="Goeker M."/>
        </authorList>
    </citation>
    <scope>NUCLEOTIDE SEQUENCE [LARGE SCALE GENOMIC DNA]</scope>
    <source>
        <strain evidence="2 3">DSM 12252</strain>
    </source>
</reference>
<name>A0A7W8DMX5_9BACT</name>
<keyword evidence="3" id="KW-1185">Reference proteome</keyword>
<dbReference type="EMBL" id="JACHIG010000027">
    <property type="protein sequence ID" value="MBB5035747.1"/>
    <property type="molecule type" value="Genomic_DNA"/>
</dbReference>